<dbReference type="RefSeq" id="XP_001931705.2">
    <property type="nucleotide sequence ID" value="XM_001931670.2"/>
</dbReference>
<dbReference type="KEGG" id="ptrr:6339141"/>
<dbReference type="EMBL" id="NQIK02000001">
    <property type="protein sequence ID" value="KAF7577557.1"/>
    <property type="molecule type" value="Genomic_DNA"/>
</dbReference>
<organism evidence="2 3">
    <name type="scientific">Pyrenophora tritici-repentis</name>
    <dbReference type="NCBI Taxonomy" id="45151"/>
    <lineage>
        <taxon>Eukaryota</taxon>
        <taxon>Fungi</taxon>
        <taxon>Dikarya</taxon>
        <taxon>Ascomycota</taxon>
        <taxon>Pezizomycotina</taxon>
        <taxon>Dothideomycetes</taxon>
        <taxon>Pleosporomycetidae</taxon>
        <taxon>Pleosporales</taxon>
        <taxon>Pleosporineae</taxon>
        <taxon>Pleosporaceae</taxon>
        <taxon>Pyrenophora</taxon>
    </lineage>
</organism>
<comment type="caution">
    <text evidence="2">The sequence shown here is derived from an EMBL/GenBank/DDBJ whole genome shotgun (WGS) entry which is preliminary data.</text>
</comment>
<dbReference type="AlphaFoldDB" id="A0A2W1DFS8"/>
<dbReference type="GeneID" id="6339141"/>
<sequence>MYEAHDEYEWPTVTGYDFAQAMRIRRALVNDVFVALEKTGRVKLVGEQAQSVPNTLQSSGKKVDDTAGGSNAGRKRKRKNEDRDYESDEFLSKTMRELLIMLKGPISVYTKQISTTCGVKPEVQLADIVHDTLNVQRTKTNMGGLMD</sequence>
<protein>
    <submittedName>
        <fullName evidence="2">Uncharacterized protein</fullName>
    </submittedName>
</protein>
<evidence type="ECO:0000313" key="3">
    <source>
        <dbReference type="Proteomes" id="UP000245464"/>
    </source>
</evidence>
<proteinExistence type="predicted"/>
<reference evidence="2 3" key="1">
    <citation type="journal article" date="2018" name="BMC Genomics">
        <title>Comparative genomics of the wheat fungal pathogen Pyrenophora tritici-repentis reveals chromosomal variations and genome plasticity.</title>
        <authorList>
            <person name="Moolhuijzen P."/>
            <person name="See P.T."/>
            <person name="Hane J.K."/>
            <person name="Shi G."/>
            <person name="Liu Z."/>
            <person name="Oliver R.P."/>
            <person name="Moffat C.S."/>
        </authorList>
    </citation>
    <scope>NUCLEOTIDE SEQUENCE [LARGE SCALE GENOMIC DNA]</scope>
    <source>
        <strain evidence="2">M4</strain>
    </source>
</reference>
<name>A0A2W1DFS8_9PLEO</name>
<gene>
    <name evidence="2" type="ORF">PtrM4_017970</name>
</gene>
<dbReference type="Proteomes" id="UP000245464">
    <property type="component" value="Chromosome 1"/>
</dbReference>
<feature type="compositionally biased region" description="Polar residues" evidence="1">
    <location>
        <begin position="48"/>
        <end position="60"/>
    </location>
</feature>
<accession>A0A2W1DFS8</accession>
<feature type="region of interest" description="Disordered" evidence="1">
    <location>
        <begin position="47"/>
        <end position="88"/>
    </location>
</feature>
<evidence type="ECO:0000256" key="1">
    <source>
        <dbReference type="SAM" id="MobiDB-lite"/>
    </source>
</evidence>
<evidence type="ECO:0000313" key="2">
    <source>
        <dbReference type="EMBL" id="KAF7577557.1"/>
    </source>
</evidence>